<dbReference type="PROSITE" id="PS00371">
    <property type="entry name" value="PTS_EIIA_TYPE_1_HIS"/>
    <property type="match status" value="1"/>
</dbReference>
<dbReference type="InterPro" id="IPR050890">
    <property type="entry name" value="PTS_EIIA_component"/>
</dbReference>
<dbReference type="GO" id="GO:0016301">
    <property type="term" value="F:kinase activity"/>
    <property type="evidence" value="ECO:0007669"/>
    <property type="project" value="UniProtKB-KW"/>
</dbReference>
<dbReference type="PANTHER" id="PTHR45008:SF1">
    <property type="entry name" value="PTS SYSTEM GLUCOSE-SPECIFIC EIIA COMPONENT"/>
    <property type="match status" value="1"/>
</dbReference>
<dbReference type="NCBIfam" id="TIGR00830">
    <property type="entry name" value="PTBA"/>
    <property type="match status" value="1"/>
</dbReference>
<reference evidence="9" key="1">
    <citation type="submission" date="2017-07" db="EMBL/GenBank/DDBJ databases">
        <authorList>
            <person name="Varghese N."/>
            <person name="Submissions S."/>
        </authorList>
    </citation>
    <scope>NUCLEOTIDE SEQUENCE [LARGE SCALE GENOMIC DNA]</scope>
    <source>
        <strain evidence="9">NLAE-zl-C134</strain>
    </source>
</reference>
<keyword evidence="9" id="KW-1185">Reference proteome</keyword>
<evidence type="ECO:0000313" key="8">
    <source>
        <dbReference type="EMBL" id="SUQ13246.1"/>
    </source>
</evidence>
<evidence type="ECO:0000256" key="4">
    <source>
        <dbReference type="ARBA" id="ARBA00022679"/>
    </source>
</evidence>
<dbReference type="RefSeq" id="WP_109709225.1">
    <property type="nucleotide sequence ID" value="NZ_QGDS01000002.1"/>
</dbReference>
<protein>
    <submittedName>
        <fullName evidence="8">PTS system IIA component, Glc family</fullName>
    </submittedName>
</protein>
<sequence>MAKLLKSKKEHVIGAPVKGKAVPFQEVNDPIFREELLGKGIGIIPMDGQIYAPADGKIDMVFDTLHALSMTTGDGAEILIHVGIDTVQLKGDGFKSYVKAGDRIKKGASLLSVDLEKVKRNGYDSVTLMVVCNTGDYASVEGISGMDILAGDDVLIIKEK</sequence>
<comment type="subcellular location">
    <subcellularLocation>
        <location evidence="1">Cytoplasm</location>
    </subcellularLocation>
</comment>
<keyword evidence="5" id="KW-0598">Phosphotransferase system</keyword>
<organism evidence="8 9">
    <name type="scientific">Faecalicatena contorta</name>
    <dbReference type="NCBI Taxonomy" id="39482"/>
    <lineage>
        <taxon>Bacteria</taxon>
        <taxon>Bacillati</taxon>
        <taxon>Bacillota</taxon>
        <taxon>Clostridia</taxon>
        <taxon>Lachnospirales</taxon>
        <taxon>Lachnospiraceae</taxon>
        <taxon>Faecalicatena</taxon>
    </lineage>
</organism>
<evidence type="ECO:0000256" key="2">
    <source>
        <dbReference type="ARBA" id="ARBA00022448"/>
    </source>
</evidence>
<dbReference type="PROSITE" id="PS51093">
    <property type="entry name" value="PTS_EIIA_TYPE_1"/>
    <property type="match status" value="1"/>
</dbReference>
<accession>A0A316A423</accession>
<feature type="domain" description="PTS EIIA type-1" evidence="7">
    <location>
        <begin position="29"/>
        <end position="133"/>
    </location>
</feature>
<dbReference type="OrthoDB" id="92465at2"/>
<evidence type="ECO:0000256" key="5">
    <source>
        <dbReference type="ARBA" id="ARBA00022683"/>
    </source>
</evidence>
<evidence type="ECO:0000259" key="7">
    <source>
        <dbReference type="PROSITE" id="PS51093"/>
    </source>
</evidence>
<name>A0A316A423_9FIRM</name>
<proteinExistence type="predicted"/>
<dbReference type="SUPFAM" id="SSF51261">
    <property type="entry name" value="Duplicated hybrid motif"/>
    <property type="match status" value="1"/>
</dbReference>
<dbReference type="Gene3D" id="2.70.70.10">
    <property type="entry name" value="Glucose Permease (Domain IIA)"/>
    <property type="match status" value="1"/>
</dbReference>
<keyword evidence="6" id="KW-0418">Kinase</keyword>
<dbReference type="AlphaFoldDB" id="A0A316A423"/>
<dbReference type="GO" id="GO:0005737">
    <property type="term" value="C:cytoplasm"/>
    <property type="evidence" value="ECO:0007669"/>
    <property type="project" value="UniProtKB-SubCell"/>
</dbReference>
<dbReference type="EMBL" id="UHJJ01000002">
    <property type="protein sequence ID" value="SUQ13246.1"/>
    <property type="molecule type" value="Genomic_DNA"/>
</dbReference>
<dbReference type="InterPro" id="IPR001127">
    <property type="entry name" value="PTS_EIIA_1_perm"/>
</dbReference>
<dbReference type="FunFam" id="2.70.70.10:FF:000001">
    <property type="entry name" value="PTS system glucose-specific IIA component"/>
    <property type="match status" value="1"/>
</dbReference>
<dbReference type="Pfam" id="PF00358">
    <property type="entry name" value="PTS_EIIA_1"/>
    <property type="match status" value="1"/>
</dbReference>
<dbReference type="Proteomes" id="UP000254051">
    <property type="component" value="Unassembled WGS sequence"/>
</dbReference>
<keyword evidence="2" id="KW-0813">Transport</keyword>
<dbReference type="InterPro" id="IPR011055">
    <property type="entry name" value="Dup_hybrid_motif"/>
</dbReference>
<evidence type="ECO:0000256" key="1">
    <source>
        <dbReference type="ARBA" id="ARBA00004496"/>
    </source>
</evidence>
<keyword evidence="4" id="KW-0808">Transferase</keyword>
<gene>
    <name evidence="8" type="ORF">SAMN05216529_102464</name>
</gene>
<dbReference type="PANTHER" id="PTHR45008">
    <property type="entry name" value="PTS SYSTEM GLUCOSE-SPECIFIC EIIA COMPONENT"/>
    <property type="match status" value="1"/>
</dbReference>
<evidence type="ECO:0000313" key="9">
    <source>
        <dbReference type="Proteomes" id="UP000254051"/>
    </source>
</evidence>
<keyword evidence="3" id="KW-0762">Sugar transport</keyword>
<evidence type="ECO:0000256" key="6">
    <source>
        <dbReference type="ARBA" id="ARBA00022777"/>
    </source>
</evidence>
<evidence type="ECO:0000256" key="3">
    <source>
        <dbReference type="ARBA" id="ARBA00022597"/>
    </source>
</evidence>
<dbReference type="GO" id="GO:0009401">
    <property type="term" value="P:phosphoenolpyruvate-dependent sugar phosphotransferase system"/>
    <property type="evidence" value="ECO:0007669"/>
    <property type="project" value="UniProtKB-KW"/>
</dbReference>